<feature type="active site" description="Proton acceptor" evidence="4">
    <location>
        <position position="245"/>
    </location>
</feature>
<dbReference type="GO" id="GO:0008171">
    <property type="term" value="F:O-methyltransferase activity"/>
    <property type="evidence" value="ECO:0007669"/>
    <property type="project" value="InterPro"/>
</dbReference>
<protein>
    <submittedName>
        <fullName evidence="7">16S RNA G1207 methylase RsmC</fullName>
    </submittedName>
</protein>
<dbReference type="RefSeq" id="WP_015246902.1">
    <property type="nucleotide sequence ID" value="NC_019892.1"/>
</dbReference>
<dbReference type="SUPFAM" id="SSF53335">
    <property type="entry name" value="S-adenosyl-L-methionine-dependent methyltransferases"/>
    <property type="match status" value="1"/>
</dbReference>
<dbReference type="GO" id="GO:0046983">
    <property type="term" value="F:protein dimerization activity"/>
    <property type="evidence" value="ECO:0007669"/>
    <property type="project" value="InterPro"/>
</dbReference>
<dbReference type="Proteomes" id="UP000010798">
    <property type="component" value="Chromosome"/>
</dbReference>
<dbReference type="Pfam" id="PF00891">
    <property type="entry name" value="Methyltransf_2"/>
    <property type="match status" value="1"/>
</dbReference>
<dbReference type="InterPro" id="IPR036388">
    <property type="entry name" value="WH-like_DNA-bd_sf"/>
</dbReference>
<dbReference type="PIRSF" id="PIRSF005739">
    <property type="entry name" value="O-mtase"/>
    <property type="match status" value="1"/>
</dbReference>
<dbReference type="HOGENOM" id="CLU_005533_12_0_0"/>
<dbReference type="CDD" id="cd02440">
    <property type="entry name" value="AdoMet_MTases"/>
    <property type="match status" value="1"/>
</dbReference>
<sequence length="338" mass="37470">MPEPTAQDQMARMITGSWIAQAVYVAAKLGIADRLKNGSQSVEELAQATGTHARSLYRLLRALASVGVFSEDGAGQFHLTPLAETLRSDEPSSQWAMAVMMGEEHYQAWGDLLASIQTGETAFDRIYGKPIFEYLGERPEQAALFDAAMTSIHGRETQAFLNAYDLSGINVLADIGGGNGRNLIEILQRFPKMKGLLFDLPHVIERARPNLEQAGVADRCQLIAGNFFESIPVEADAYFMRHIIHDWDDEKATRILRNLHHSLPERAKLLVVEHVLPTGNEPSFGKLLDLNMLLLPGGIERTADEFRQLYQEAGFQLTRIVPTQGDLSVVEGERADTK</sequence>
<dbReference type="STRING" id="886293.Sinac_3502"/>
<keyword evidence="1 7" id="KW-0489">Methyltransferase</keyword>
<dbReference type="InterPro" id="IPR036390">
    <property type="entry name" value="WH_DNA-bd_sf"/>
</dbReference>
<accession>L0DG16</accession>
<name>L0DG16_SINAD</name>
<dbReference type="InterPro" id="IPR016461">
    <property type="entry name" value="COMT-like"/>
</dbReference>
<feature type="domain" description="O-methyltransferase dimerisation" evidence="6">
    <location>
        <begin position="13"/>
        <end position="86"/>
    </location>
</feature>
<evidence type="ECO:0000256" key="4">
    <source>
        <dbReference type="PIRSR" id="PIRSR005739-1"/>
    </source>
</evidence>
<dbReference type="GO" id="GO:0032259">
    <property type="term" value="P:methylation"/>
    <property type="evidence" value="ECO:0007669"/>
    <property type="project" value="UniProtKB-KW"/>
</dbReference>
<dbReference type="InterPro" id="IPR012967">
    <property type="entry name" value="COMT_dimerisation"/>
</dbReference>
<feature type="domain" description="O-methyltransferase C-terminal" evidence="5">
    <location>
        <begin position="109"/>
        <end position="316"/>
    </location>
</feature>
<keyword evidence="8" id="KW-1185">Reference proteome</keyword>
<reference evidence="7 8" key="1">
    <citation type="submission" date="2012-02" db="EMBL/GenBank/DDBJ databases">
        <title>Complete sequence of chromosome of Singulisphaera acidiphila DSM 18658.</title>
        <authorList>
            <consortium name="US DOE Joint Genome Institute (JGI-PGF)"/>
            <person name="Lucas S."/>
            <person name="Copeland A."/>
            <person name="Lapidus A."/>
            <person name="Glavina del Rio T."/>
            <person name="Dalin E."/>
            <person name="Tice H."/>
            <person name="Bruce D."/>
            <person name="Goodwin L."/>
            <person name="Pitluck S."/>
            <person name="Peters L."/>
            <person name="Ovchinnikova G."/>
            <person name="Chertkov O."/>
            <person name="Kyrpides N."/>
            <person name="Mavromatis K."/>
            <person name="Ivanova N."/>
            <person name="Brettin T."/>
            <person name="Detter J.C."/>
            <person name="Han C."/>
            <person name="Larimer F."/>
            <person name="Land M."/>
            <person name="Hauser L."/>
            <person name="Markowitz V."/>
            <person name="Cheng J.-F."/>
            <person name="Hugenholtz P."/>
            <person name="Woyke T."/>
            <person name="Wu D."/>
            <person name="Tindall B."/>
            <person name="Pomrenke H."/>
            <person name="Brambilla E."/>
            <person name="Klenk H.-P."/>
            <person name="Eisen J.A."/>
        </authorList>
    </citation>
    <scope>NUCLEOTIDE SEQUENCE [LARGE SCALE GENOMIC DNA]</scope>
    <source>
        <strain evidence="8">ATCC BAA-1392 / DSM 18658 / VKM B-2454 / MOB10</strain>
    </source>
</reference>
<proteinExistence type="predicted"/>
<keyword evidence="2" id="KW-0808">Transferase</keyword>
<evidence type="ECO:0000259" key="5">
    <source>
        <dbReference type="Pfam" id="PF00891"/>
    </source>
</evidence>
<evidence type="ECO:0000256" key="3">
    <source>
        <dbReference type="ARBA" id="ARBA00022691"/>
    </source>
</evidence>
<evidence type="ECO:0000313" key="7">
    <source>
        <dbReference type="EMBL" id="AGA27758.1"/>
    </source>
</evidence>
<dbReference type="PANTHER" id="PTHR43712:SF2">
    <property type="entry name" value="O-METHYLTRANSFERASE CICE"/>
    <property type="match status" value="1"/>
</dbReference>
<evidence type="ECO:0000256" key="1">
    <source>
        <dbReference type="ARBA" id="ARBA00022603"/>
    </source>
</evidence>
<evidence type="ECO:0000313" key="8">
    <source>
        <dbReference type="Proteomes" id="UP000010798"/>
    </source>
</evidence>
<dbReference type="Pfam" id="PF08100">
    <property type="entry name" value="Dimerisation"/>
    <property type="match status" value="1"/>
</dbReference>
<dbReference type="InterPro" id="IPR001077">
    <property type="entry name" value="COMT_C"/>
</dbReference>
<dbReference type="AlphaFoldDB" id="L0DG16"/>
<dbReference type="InterPro" id="IPR029063">
    <property type="entry name" value="SAM-dependent_MTases_sf"/>
</dbReference>
<evidence type="ECO:0000259" key="6">
    <source>
        <dbReference type="Pfam" id="PF08100"/>
    </source>
</evidence>
<dbReference type="KEGG" id="saci:Sinac_3502"/>
<keyword evidence="3" id="KW-0949">S-adenosyl-L-methionine</keyword>
<dbReference type="SUPFAM" id="SSF46785">
    <property type="entry name" value="Winged helix' DNA-binding domain"/>
    <property type="match status" value="1"/>
</dbReference>
<dbReference type="Gene3D" id="1.10.10.10">
    <property type="entry name" value="Winged helix-like DNA-binding domain superfamily/Winged helix DNA-binding domain"/>
    <property type="match status" value="1"/>
</dbReference>
<dbReference type="PROSITE" id="PS51683">
    <property type="entry name" value="SAM_OMT_II"/>
    <property type="match status" value="1"/>
</dbReference>
<dbReference type="EMBL" id="CP003364">
    <property type="protein sequence ID" value="AGA27758.1"/>
    <property type="molecule type" value="Genomic_DNA"/>
</dbReference>
<dbReference type="Gene3D" id="3.40.50.150">
    <property type="entry name" value="Vaccinia Virus protein VP39"/>
    <property type="match status" value="1"/>
</dbReference>
<dbReference type="PANTHER" id="PTHR43712">
    <property type="entry name" value="PUTATIVE (AFU_ORTHOLOGUE AFUA_4G14580)-RELATED"/>
    <property type="match status" value="1"/>
</dbReference>
<organism evidence="7 8">
    <name type="scientific">Singulisphaera acidiphila (strain ATCC BAA-1392 / DSM 18658 / VKM B-2454 / MOB10)</name>
    <dbReference type="NCBI Taxonomy" id="886293"/>
    <lineage>
        <taxon>Bacteria</taxon>
        <taxon>Pseudomonadati</taxon>
        <taxon>Planctomycetota</taxon>
        <taxon>Planctomycetia</taxon>
        <taxon>Isosphaerales</taxon>
        <taxon>Isosphaeraceae</taxon>
        <taxon>Singulisphaera</taxon>
    </lineage>
</organism>
<evidence type="ECO:0000256" key="2">
    <source>
        <dbReference type="ARBA" id="ARBA00022679"/>
    </source>
</evidence>
<dbReference type="eggNOG" id="COG2226">
    <property type="taxonomic scope" value="Bacteria"/>
</dbReference>
<gene>
    <name evidence="7" type="ordered locus">Sinac_3502</name>
</gene>